<dbReference type="SUPFAM" id="SSF53098">
    <property type="entry name" value="Ribonuclease H-like"/>
    <property type="match status" value="1"/>
</dbReference>
<dbReference type="InterPro" id="IPR036397">
    <property type="entry name" value="RNaseH_sf"/>
</dbReference>
<accession>A0ABQ0JU27</accession>
<name>A0ABQ0JU27_9BACT</name>
<evidence type="ECO:0000313" key="2">
    <source>
        <dbReference type="EMBL" id="GAN32191.1"/>
    </source>
</evidence>
<feature type="domain" description="Integrase catalytic" evidence="1">
    <location>
        <begin position="52"/>
        <end position="117"/>
    </location>
</feature>
<dbReference type="Proteomes" id="UP000032309">
    <property type="component" value="Unassembled WGS sequence"/>
</dbReference>
<dbReference type="Pfam" id="PF13683">
    <property type="entry name" value="rve_3"/>
    <property type="match status" value="1"/>
</dbReference>
<gene>
    <name evidence="2" type="ORF">BROSI_A0703</name>
</gene>
<organism evidence="2 3">
    <name type="scientific">Candidatus Brocadia sinica JPN1</name>
    <dbReference type="NCBI Taxonomy" id="1197129"/>
    <lineage>
        <taxon>Bacteria</taxon>
        <taxon>Pseudomonadati</taxon>
        <taxon>Planctomycetota</taxon>
        <taxon>Candidatus Brocadiia</taxon>
        <taxon>Candidatus Brocadiales</taxon>
        <taxon>Candidatus Brocadiaceae</taxon>
        <taxon>Candidatus Brocadia</taxon>
    </lineage>
</organism>
<evidence type="ECO:0000313" key="3">
    <source>
        <dbReference type="Proteomes" id="UP000032309"/>
    </source>
</evidence>
<protein>
    <submittedName>
        <fullName evidence="2">Transposase and inactivated derivatives</fullName>
    </submittedName>
</protein>
<dbReference type="InterPro" id="IPR012337">
    <property type="entry name" value="RNaseH-like_sf"/>
</dbReference>
<dbReference type="Gene3D" id="3.30.420.10">
    <property type="entry name" value="Ribonuclease H-like superfamily/Ribonuclease H"/>
    <property type="match status" value="1"/>
</dbReference>
<comment type="caution">
    <text evidence="2">The sequence shown here is derived from an EMBL/GenBank/DDBJ whole genome shotgun (WGS) entry which is preliminary data.</text>
</comment>
<dbReference type="InterPro" id="IPR001584">
    <property type="entry name" value="Integrase_cat-core"/>
</dbReference>
<sequence length="166" mass="18868">MVAHHEQAILAQRLIADSCKKQAIKPEQLVTHADRGSSMTSKPVAFLLSDLGITKSHSRPYVSNDNPLLGVTFKTLNYGPDFPDNFGSIEDARVFCKNFFTWYHRGHHHSGIGLLKPEDVHYGRTDQIMKEWSLVLKTAFENHPERFRGIPPCMPMAAWINQPKQD</sequence>
<reference evidence="3" key="1">
    <citation type="journal article" date="2015" name="Genome Announc.">
        <title>Draft Genome Sequence of an Anaerobic Ammonium-Oxidizing Bacterium, "Candidatus Brocadia sinica".</title>
        <authorList>
            <person name="Oshiki M."/>
            <person name="Shinyako-Hata K."/>
            <person name="Satoh H."/>
            <person name="Okabe S."/>
        </authorList>
    </citation>
    <scope>NUCLEOTIDE SEQUENCE [LARGE SCALE GENOMIC DNA]</scope>
    <source>
        <strain evidence="3">JPN1</strain>
    </source>
</reference>
<dbReference type="EMBL" id="BAFN01000001">
    <property type="protein sequence ID" value="GAN32191.1"/>
    <property type="molecule type" value="Genomic_DNA"/>
</dbReference>
<evidence type="ECO:0000259" key="1">
    <source>
        <dbReference type="Pfam" id="PF13683"/>
    </source>
</evidence>
<proteinExistence type="predicted"/>
<keyword evidence="3" id="KW-1185">Reference proteome</keyword>